<evidence type="ECO:0000259" key="1">
    <source>
        <dbReference type="Pfam" id="PF03417"/>
    </source>
</evidence>
<evidence type="ECO:0000313" key="3">
    <source>
        <dbReference type="Proteomes" id="UP000326202"/>
    </source>
</evidence>
<feature type="domain" description="Peptidase C45 hydrolase" evidence="1">
    <location>
        <begin position="95"/>
        <end position="303"/>
    </location>
</feature>
<dbReference type="Proteomes" id="UP000326202">
    <property type="component" value="Chromosome"/>
</dbReference>
<gene>
    <name evidence="2" type="ORF">FRZ44_28880</name>
</gene>
<dbReference type="Pfam" id="PF03417">
    <property type="entry name" value="AAT"/>
    <property type="match status" value="1"/>
</dbReference>
<dbReference type="InterPro" id="IPR029055">
    <property type="entry name" value="Ntn_hydrolases_N"/>
</dbReference>
<dbReference type="KEGG" id="htq:FRZ44_28880"/>
<dbReference type="Gene3D" id="3.60.60.10">
    <property type="entry name" value="Penicillin V Acylase, Chain A"/>
    <property type="match status" value="1"/>
</dbReference>
<dbReference type="NCBIfam" id="NF040521">
    <property type="entry name" value="C45_proenzyme"/>
    <property type="match status" value="1"/>
</dbReference>
<dbReference type="InterPro" id="IPR047794">
    <property type="entry name" value="C45_proenzyme-like"/>
</dbReference>
<dbReference type="InterPro" id="IPR005079">
    <property type="entry name" value="Peptidase_C45_hydrolase"/>
</dbReference>
<reference evidence="2 3" key="1">
    <citation type="submission" date="2019-08" db="EMBL/GenBank/DDBJ databases">
        <title>Hyperibacter terrae gen. nov., sp. nov. and Hyperibacter viscosus sp. nov., two new members in the family Rhodospirillaceae isolated from the rhizosphere of Hypericum perforatum.</title>
        <authorList>
            <person name="Noviana Z."/>
        </authorList>
    </citation>
    <scope>NUCLEOTIDE SEQUENCE [LARGE SCALE GENOMIC DNA]</scope>
    <source>
        <strain evidence="2 3">R5913</strain>
    </source>
</reference>
<keyword evidence="3" id="KW-1185">Reference proteome</keyword>
<dbReference type="RefSeq" id="WP_151177829.1">
    <property type="nucleotide sequence ID" value="NZ_CP042906.1"/>
</dbReference>
<organism evidence="2 3">
    <name type="scientific">Hypericibacter terrae</name>
    <dbReference type="NCBI Taxonomy" id="2602015"/>
    <lineage>
        <taxon>Bacteria</taxon>
        <taxon>Pseudomonadati</taxon>
        <taxon>Pseudomonadota</taxon>
        <taxon>Alphaproteobacteria</taxon>
        <taxon>Rhodospirillales</taxon>
        <taxon>Dongiaceae</taxon>
        <taxon>Hypericibacter</taxon>
    </lineage>
</organism>
<dbReference type="EMBL" id="CP042906">
    <property type="protein sequence ID" value="QEX17586.1"/>
    <property type="molecule type" value="Genomic_DNA"/>
</dbReference>
<evidence type="ECO:0000313" key="2">
    <source>
        <dbReference type="EMBL" id="QEX17586.1"/>
    </source>
</evidence>
<accession>A0A5J6MRU1</accession>
<protein>
    <submittedName>
        <fullName evidence="2">Peptidase C45</fullName>
    </submittedName>
</protein>
<dbReference type="OrthoDB" id="8617387at2"/>
<name>A0A5J6MRU1_9PROT</name>
<proteinExistence type="predicted"/>
<sequence>MRKRFVFRREDRPGAAWLARFAAGRHEAERWYLGEGLSDPPSADECRAALGTHMPELIPHYDRVCTLVGDDDLAHRMLSQYRPPPLSSGCSQAVWLGDDGPALVRNYDFPLDIVSDGFEATAWSGREVIAKAQRPWGGCLDGMNEEGLVASLTFGGRPAQGRGFSIILMLRYVLETCSRVDEAVAALSRIPVAMSQNVMLLDRAGAHATLFLGPDREPALSRARVCTNHQEEAVAAGMVAAGRSVERAEVLRAVLDDPSTTLGSLAARFFEPPLYSRFVGFTTAYTAVYRPAEGRVDYLWPGKHWTQHIGSFEAGEYTHDYGNLIP</sequence>
<dbReference type="SUPFAM" id="SSF56235">
    <property type="entry name" value="N-terminal nucleophile aminohydrolases (Ntn hydrolases)"/>
    <property type="match status" value="1"/>
</dbReference>
<dbReference type="AlphaFoldDB" id="A0A5J6MRU1"/>